<dbReference type="EMBL" id="FMAK01000037">
    <property type="protein sequence ID" value="SCB69204.1"/>
    <property type="molecule type" value="Genomic_DNA"/>
</dbReference>
<feature type="transmembrane region" description="Helical" evidence="1">
    <location>
        <begin position="76"/>
        <end position="93"/>
    </location>
</feature>
<evidence type="ECO:0008006" key="4">
    <source>
        <dbReference type="Google" id="ProtNLM"/>
    </source>
</evidence>
<feature type="transmembrane region" description="Helical" evidence="1">
    <location>
        <begin position="6"/>
        <end position="25"/>
    </location>
</feature>
<sequence length="100" mass="11793">MRHMLWLKSLFLVLIFISQMYVIKFQSSDEAKDERGREIQYKTNNVLYNILSLGIIAIIIFQSIDIVPSEFLPDLLLYFVLSLSVLGSIFIFINRNRKNY</sequence>
<evidence type="ECO:0000256" key="1">
    <source>
        <dbReference type="SAM" id="Phobius"/>
    </source>
</evidence>
<keyword evidence="1" id="KW-1133">Transmembrane helix</keyword>
<feature type="transmembrane region" description="Helical" evidence="1">
    <location>
        <begin position="46"/>
        <end position="64"/>
    </location>
</feature>
<reference evidence="2 3" key="1">
    <citation type="submission" date="2016-08" db="EMBL/GenBank/DDBJ databases">
        <authorList>
            <person name="Seilhamer J.J."/>
        </authorList>
    </citation>
    <scope>NUCLEOTIDE SEQUENCE [LARGE SCALE GENOMIC DNA]</scope>
    <source>
        <strain evidence="2 3">SDA_GO95</strain>
    </source>
</reference>
<protein>
    <recommendedName>
        <fullName evidence="4">Group-specific protein</fullName>
    </recommendedName>
</protein>
<evidence type="ECO:0000313" key="3">
    <source>
        <dbReference type="Proteomes" id="UP000195696"/>
    </source>
</evidence>
<evidence type="ECO:0000313" key="2">
    <source>
        <dbReference type="EMBL" id="SCB69204.1"/>
    </source>
</evidence>
<name>A0A1G4EMN5_BACMY</name>
<organism evidence="2 3">
    <name type="scientific">Bacillus mycoides</name>
    <dbReference type="NCBI Taxonomy" id="1405"/>
    <lineage>
        <taxon>Bacteria</taxon>
        <taxon>Bacillati</taxon>
        <taxon>Bacillota</taxon>
        <taxon>Bacilli</taxon>
        <taxon>Bacillales</taxon>
        <taxon>Bacillaceae</taxon>
        <taxon>Bacillus</taxon>
        <taxon>Bacillus cereus group</taxon>
    </lineage>
</organism>
<proteinExistence type="predicted"/>
<gene>
    <name evidence="2" type="ORF">BWGO95_03356</name>
</gene>
<accession>A0A1G4EMN5</accession>
<dbReference type="Proteomes" id="UP000195696">
    <property type="component" value="Unassembled WGS sequence"/>
</dbReference>
<keyword evidence="1" id="KW-0472">Membrane</keyword>
<keyword evidence="1" id="KW-0812">Transmembrane</keyword>
<dbReference type="AlphaFoldDB" id="A0A1G4EMN5"/>